<dbReference type="InterPro" id="IPR001610">
    <property type="entry name" value="PAC"/>
</dbReference>
<feature type="transmembrane region" description="Helical" evidence="9">
    <location>
        <begin position="147"/>
        <end position="167"/>
    </location>
</feature>
<dbReference type="InterPro" id="IPR000700">
    <property type="entry name" value="PAS-assoc_C"/>
</dbReference>
<evidence type="ECO:0000313" key="12">
    <source>
        <dbReference type="EMBL" id="EGV20171.1"/>
    </source>
</evidence>
<evidence type="ECO:0000256" key="7">
    <source>
        <dbReference type="ARBA" id="ARBA00022840"/>
    </source>
</evidence>
<feature type="domain" description="PAC" evidence="11">
    <location>
        <begin position="315"/>
        <end position="367"/>
    </location>
</feature>
<dbReference type="PANTHER" id="PTHR43065:SF10">
    <property type="entry name" value="PEROXIDE STRESS-ACTIVATED HISTIDINE KINASE MAK3"/>
    <property type="match status" value="1"/>
</dbReference>
<keyword evidence="9" id="KW-0812">Transmembrane</keyword>
<name>F9U7E5_9GAMM</name>
<dbReference type="Proteomes" id="UP000005459">
    <property type="component" value="Unassembled WGS sequence"/>
</dbReference>
<dbReference type="InterPro" id="IPR036890">
    <property type="entry name" value="HATPase_C_sf"/>
</dbReference>
<protein>
    <recommendedName>
        <fullName evidence="2">histidine kinase</fullName>
        <ecNumber evidence="2">2.7.13.3</ecNumber>
    </recommendedName>
</protein>
<feature type="domain" description="Histidine kinase" evidence="10">
    <location>
        <begin position="387"/>
        <end position="603"/>
    </location>
</feature>
<keyword evidence="8" id="KW-0902">Two-component regulatory system</keyword>
<dbReference type="Gene3D" id="3.30.450.20">
    <property type="entry name" value="PAS domain"/>
    <property type="match status" value="1"/>
</dbReference>
<dbReference type="InterPro" id="IPR000014">
    <property type="entry name" value="PAS"/>
</dbReference>
<evidence type="ECO:0000256" key="1">
    <source>
        <dbReference type="ARBA" id="ARBA00000085"/>
    </source>
</evidence>
<dbReference type="PROSITE" id="PS50109">
    <property type="entry name" value="HIS_KIN"/>
    <property type="match status" value="1"/>
</dbReference>
<evidence type="ECO:0000256" key="5">
    <source>
        <dbReference type="ARBA" id="ARBA00022741"/>
    </source>
</evidence>
<organism evidence="12 13">
    <name type="scientific">Thiocapsa marina 5811</name>
    <dbReference type="NCBI Taxonomy" id="768671"/>
    <lineage>
        <taxon>Bacteria</taxon>
        <taxon>Pseudomonadati</taxon>
        <taxon>Pseudomonadota</taxon>
        <taxon>Gammaproteobacteria</taxon>
        <taxon>Chromatiales</taxon>
        <taxon>Chromatiaceae</taxon>
        <taxon>Thiocapsa</taxon>
    </lineage>
</organism>
<dbReference type="InterPro" id="IPR003661">
    <property type="entry name" value="HisK_dim/P_dom"/>
</dbReference>
<evidence type="ECO:0000256" key="9">
    <source>
        <dbReference type="SAM" id="Phobius"/>
    </source>
</evidence>
<dbReference type="OrthoDB" id="1931120at2"/>
<feature type="transmembrane region" description="Helical" evidence="9">
    <location>
        <begin position="97"/>
        <end position="116"/>
    </location>
</feature>
<comment type="catalytic activity">
    <reaction evidence="1">
        <text>ATP + protein L-histidine = ADP + protein N-phospho-L-histidine.</text>
        <dbReference type="EC" id="2.7.13.3"/>
    </reaction>
</comment>
<feature type="transmembrane region" description="Helical" evidence="9">
    <location>
        <begin position="206"/>
        <end position="226"/>
    </location>
</feature>
<reference evidence="12 13" key="1">
    <citation type="submission" date="2011-06" db="EMBL/GenBank/DDBJ databases">
        <title>The draft genome of Thiocapsa marina 5811.</title>
        <authorList>
            <consortium name="US DOE Joint Genome Institute (JGI-PGF)"/>
            <person name="Lucas S."/>
            <person name="Han J."/>
            <person name="Cheng J.-F."/>
            <person name="Goodwin L."/>
            <person name="Pitluck S."/>
            <person name="Peters L."/>
            <person name="Land M.L."/>
            <person name="Hauser L."/>
            <person name="Vogl K."/>
            <person name="Liu Z."/>
            <person name="Imhoff J."/>
            <person name="Thiel V."/>
            <person name="Frigaard N.-U."/>
            <person name="Bryant D."/>
            <person name="Woyke T.J."/>
        </authorList>
    </citation>
    <scope>NUCLEOTIDE SEQUENCE [LARGE SCALE GENOMIC DNA]</scope>
    <source>
        <strain evidence="12 13">5811</strain>
    </source>
</reference>
<feature type="transmembrane region" description="Helical" evidence="9">
    <location>
        <begin position="70"/>
        <end position="90"/>
    </location>
</feature>
<dbReference type="InterPro" id="IPR036097">
    <property type="entry name" value="HisK_dim/P_sf"/>
</dbReference>
<evidence type="ECO:0000259" key="10">
    <source>
        <dbReference type="PROSITE" id="PS50109"/>
    </source>
</evidence>
<evidence type="ECO:0000256" key="3">
    <source>
        <dbReference type="ARBA" id="ARBA00022553"/>
    </source>
</evidence>
<gene>
    <name evidence="12" type="ORF">ThimaDRAFT_0847</name>
</gene>
<dbReference type="Gene3D" id="2.10.70.100">
    <property type="match status" value="1"/>
</dbReference>
<dbReference type="PANTHER" id="PTHR43065">
    <property type="entry name" value="SENSOR HISTIDINE KINASE"/>
    <property type="match status" value="1"/>
</dbReference>
<proteinExistence type="predicted"/>
<dbReference type="SUPFAM" id="SSF55874">
    <property type="entry name" value="ATPase domain of HSP90 chaperone/DNA topoisomerase II/histidine kinase"/>
    <property type="match status" value="1"/>
</dbReference>
<evidence type="ECO:0000259" key="11">
    <source>
        <dbReference type="PROSITE" id="PS50113"/>
    </source>
</evidence>
<dbReference type="InterPro" id="IPR005467">
    <property type="entry name" value="His_kinase_dom"/>
</dbReference>
<dbReference type="InterPro" id="IPR035965">
    <property type="entry name" value="PAS-like_dom_sf"/>
</dbReference>
<keyword evidence="13" id="KW-1185">Reference proteome</keyword>
<dbReference type="SMART" id="SM00086">
    <property type="entry name" value="PAC"/>
    <property type="match status" value="1"/>
</dbReference>
<dbReference type="CDD" id="cd00130">
    <property type="entry name" value="PAS"/>
    <property type="match status" value="1"/>
</dbReference>
<keyword evidence="4" id="KW-0808">Transferase</keyword>
<dbReference type="PRINTS" id="PR00344">
    <property type="entry name" value="BCTRLSENSOR"/>
</dbReference>
<dbReference type="SMART" id="SM00388">
    <property type="entry name" value="HisKA"/>
    <property type="match status" value="1"/>
</dbReference>
<evidence type="ECO:0000313" key="13">
    <source>
        <dbReference type="Proteomes" id="UP000005459"/>
    </source>
</evidence>
<dbReference type="Pfam" id="PF02518">
    <property type="entry name" value="HATPase_c"/>
    <property type="match status" value="1"/>
</dbReference>
<dbReference type="STRING" id="768671.ThimaDRAFT_0847"/>
<dbReference type="Pfam" id="PF08447">
    <property type="entry name" value="PAS_3"/>
    <property type="match status" value="1"/>
</dbReference>
<dbReference type="Gene3D" id="3.30.565.10">
    <property type="entry name" value="Histidine kinase-like ATPase, C-terminal domain"/>
    <property type="match status" value="1"/>
</dbReference>
<accession>F9U7E5</accession>
<dbReference type="EMBL" id="AFWV01000002">
    <property type="protein sequence ID" value="EGV20171.1"/>
    <property type="molecule type" value="Genomic_DNA"/>
</dbReference>
<evidence type="ECO:0000256" key="6">
    <source>
        <dbReference type="ARBA" id="ARBA00022777"/>
    </source>
</evidence>
<dbReference type="eggNOG" id="COG4191">
    <property type="taxonomic scope" value="Bacteria"/>
</dbReference>
<keyword evidence="7" id="KW-0067">ATP-binding</keyword>
<dbReference type="SMART" id="SM00387">
    <property type="entry name" value="HATPase_c"/>
    <property type="match status" value="1"/>
</dbReference>
<keyword evidence="5" id="KW-0547">Nucleotide-binding</keyword>
<dbReference type="PROSITE" id="PS50113">
    <property type="entry name" value="PAC"/>
    <property type="match status" value="1"/>
</dbReference>
<dbReference type="InterPro" id="IPR013655">
    <property type="entry name" value="PAS_fold_3"/>
</dbReference>
<feature type="transmembrane region" description="Helical" evidence="9">
    <location>
        <begin position="32"/>
        <end position="50"/>
    </location>
</feature>
<dbReference type="GO" id="GO:0005524">
    <property type="term" value="F:ATP binding"/>
    <property type="evidence" value="ECO:0007669"/>
    <property type="project" value="UniProtKB-KW"/>
</dbReference>
<evidence type="ECO:0000256" key="2">
    <source>
        <dbReference type="ARBA" id="ARBA00012438"/>
    </source>
</evidence>
<sequence>MSWITVIWSMAAGVSLTLAAVNLLVWLRDRDAVANALFSVSAVAAAVLAMQELAVMRAQTPAEFGAILRWMHVSAATIVIATVWFIRLYLGAGRRWLAWAITGLRLLVLIPNFMLYPNATFAEVHALNPVSLLGETLSAPVGEMNPWRHLILLSTVLLCIFVVDAALAARKLGKGRQGMVLGASLLMTIILAALFSALMVRGVLPSAFIALVYLVFVLAMAFELSVDMIRARQVAGELRDSRERMRLAARAADLGLWEWDVVRDEIWSNDVDHTSAGVFGGKRIGLADYLELVHPDDRDRLETTIRRTMAQAWELQVEYRMIGADSTERWISAWGKVEYGESRQPLRLRGVSVDITARKQLEAEAQRHCSQLARVQRGFVLGQLSSALAHELNQPLGAILRNAEAGEAFLRQDPPNLAEVGEILADIQKDDQRAAAVIQRMRSLLQHGELCFGVMRPLELVQQAAALLEAEMGAQHVALGIAVPADLPEIRGDRIHLQQVLVNLLLNSLDAINAAKHGQRQIDLHAARAGEAMVSLVVEDSGTGFAPARLADLFEPLYTTKPDGIGLGLSLCKTIIDAHGGRISAVNRPRGGARIEVLLPVAAADESA</sequence>
<evidence type="ECO:0000256" key="4">
    <source>
        <dbReference type="ARBA" id="ARBA00022679"/>
    </source>
</evidence>
<dbReference type="RefSeq" id="WP_007191724.1">
    <property type="nucleotide sequence ID" value="NZ_AFWV01000002.1"/>
</dbReference>
<dbReference type="InterPro" id="IPR003594">
    <property type="entry name" value="HATPase_dom"/>
</dbReference>
<keyword evidence="9" id="KW-0472">Membrane</keyword>
<evidence type="ECO:0000256" key="8">
    <source>
        <dbReference type="ARBA" id="ARBA00023012"/>
    </source>
</evidence>
<feature type="transmembrane region" description="Helical" evidence="9">
    <location>
        <begin position="6"/>
        <end position="25"/>
    </location>
</feature>
<keyword evidence="3" id="KW-0597">Phosphoprotein</keyword>
<feature type="transmembrane region" description="Helical" evidence="9">
    <location>
        <begin position="179"/>
        <end position="200"/>
    </location>
</feature>
<dbReference type="Gene3D" id="1.10.287.130">
    <property type="match status" value="1"/>
</dbReference>
<dbReference type="SUPFAM" id="SSF47384">
    <property type="entry name" value="Homodimeric domain of signal transducing histidine kinase"/>
    <property type="match status" value="1"/>
</dbReference>
<dbReference type="GO" id="GO:0000155">
    <property type="term" value="F:phosphorelay sensor kinase activity"/>
    <property type="evidence" value="ECO:0007669"/>
    <property type="project" value="InterPro"/>
</dbReference>
<dbReference type="InterPro" id="IPR004358">
    <property type="entry name" value="Sig_transdc_His_kin-like_C"/>
</dbReference>
<keyword evidence="6 12" id="KW-0418">Kinase</keyword>
<dbReference type="CDD" id="cd00082">
    <property type="entry name" value="HisKA"/>
    <property type="match status" value="1"/>
</dbReference>
<dbReference type="PATRIC" id="fig|768671.3.peg.907"/>
<dbReference type="AlphaFoldDB" id="F9U7E5"/>
<dbReference type="SUPFAM" id="SSF55785">
    <property type="entry name" value="PYP-like sensor domain (PAS domain)"/>
    <property type="match status" value="1"/>
</dbReference>
<dbReference type="EC" id="2.7.13.3" evidence="2"/>
<keyword evidence="9" id="KW-1133">Transmembrane helix</keyword>